<evidence type="ECO:0000313" key="1">
    <source>
        <dbReference type="EMBL" id="PNM58390.1"/>
    </source>
</evidence>
<gene>
    <name evidence="1" type="ORF">AL544_021175</name>
</gene>
<reference evidence="1" key="1">
    <citation type="submission" date="2017-12" db="EMBL/GenBank/DDBJ databases">
        <title>FDA dAtabase for Regulatory Grade micrObial Sequences (FDA-ARGOS): Supporting development and validation of Infectious Disease Dx tests.</title>
        <authorList>
            <person name="Hoffmann M."/>
            <person name="Allard M."/>
            <person name="Evans P."/>
            <person name="Brown E."/>
            <person name="Tallon L.J."/>
            <person name="Sadzewicz L."/>
            <person name="Sengamalay N."/>
            <person name="Ott S."/>
            <person name="Godinez A."/>
            <person name="Nagaraj S."/>
            <person name="Vavikolanu K."/>
            <person name="Aluvathingal J."/>
            <person name="Nadendla S."/>
            <person name="Hobson J."/>
            <person name="Sichtig H."/>
        </authorList>
    </citation>
    <scope>NUCLEOTIDE SEQUENCE [LARGE SCALE GENOMIC DNA]</scope>
    <source>
        <strain evidence="1">FDAARGOS_113</strain>
    </source>
</reference>
<evidence type="ECO:0000313" key="2">
    <source>
        <dbReference type="Proteomes" id="UP000053748"/>
    </source>
</evidence>
<sequence>MKDLWKVNDKEIIQHGCNEKVIAANRELKWLGKANNHLTWLIMRAFLNRILAIPKKANHNS</sequence>
<proteinExistence type="predicted"/>
<comment type="caution">
    <text evidence="1">The sequence shown here is derived from an EMBL/GenBank/DDBJ whole genome shotgun (WGS) entry which is preliminary data.</text>
</comment>
<keyword evidence="2" id="KW-1185">Reference proteome</keyword>
<name>A0A2J9V3P6_VIBMI</name>
<dbReference type="Proteomes" id="UP000053748">
    <property type="component" value="Unassembled WGS sequence"/>
</dbReference>
<dbReference type="STRING" id="674.VM_07205"/>
<accession>A0A2J9V3P6</accession>
<organism evidence="1 2">
    <name type="scientific">Vibrio mimicus</name>
    <dbReference type="NCBI Taxonomy" id="674"/>
    <lineage>
        <taxon>Bacteria</taxon>
        <taxon>Pseudomonadati</taxon>
        <taxon>Pseudomonadota</taxon>
        <taxon>Gammaproteobacteria</taxon>
        <taxon>Vibrionales</taxon>
        <taxon>Vibrionaceae</taxon>
        <taxon>Vibrio</taxon>
    </lineage>
</organism>
<dbReference type="AlphaFoldDB" id="A0A2J9V3P6"/>
<protein>
    <submittedName>
        <fullName evidence="1">Uncharacterized protein</fullName>
    </submittedName>
</protein>
<dbReference type="EMBL" id="LOSJ02000002">
    <property type="protein sequence ID" value="PNM58390.1"/>
    <property type="molecule type" value="Genomic_DNA"/>
</dbReference>